<dbReference type="PANTHER" id="PTHR10127">
    <property type="entry name" value="DISCOIDIN, CUB, EGF, LAMININ , AND ZINC METALLOPROTEASE DOMAIN CONTAINING"/>
    <property type="match status" value="1"/>
</dbReference>
<evidence type="ECO:0000256" key="7">
    <source>
        <dbReference type="ARBA" id="ARBA00023157"/>
    </source>
</evidence>
<evidence type="ECO:0000256" key="8">
    <source>
        <dbReference type="ARBA" id="ARBA00023180"/>
    </source>
</evidence>
<dbReference type="CDD" id="cd04280">
    <property type="entry name" value="ZnMc_astacin_like"/>
    <property type="match status" value="1"/>
</dbReference>
<dbReference type="SMART" id="SM00235">
    <property type="entry name" value="ZnMc"/>
    <property type="match status" value="1"/>
</dbReference>
<keyword evidence="3 10" id="KW-0479">Metal-binding</keyword>
<dbReference type="PROSITE" id="PS51864">
    <property type="entry name" value="ASTACIN"/>
    <property type="match status" value="1"/>
</dbReference>
<dbReference type="Proteomes" id="UP001201812">
    <property type="component" value="Unassembled WGS sequence"/>
</dbReference>
<feature type="disulfide bond" evidence="9">
    <location>
        <begin position="289"/>
        <end position="298"/>
    </location>
</feature>
<comment type="cofactor">
    <cofactor evidence="10 11">
        <name>Zn(2+)</name>
        <dbReference type="ChEBI" id="CHEBI:29105"/>
    </cofactor>
    <text evidence="10 11">Binds 1 zinc ion per subunit.</text>
</comment>
<dbReference type="PRINTS" id="PR00480">
    <property type="entry name" value="ASTACIN"/>
</dbReference>
<keyword evidence="6 10" id="KW-0482">Metalloprotease</keyword>
<feature type="region of interest" description="Disordered" evidence="12">
    <location>
        <begin position="426"/>
        <end position="471"/>
    </location>
</feature>
<dbReference type="InterPro" id="IPR024079">
    <property type="entry name" value="MetalloPept_cat_dom_sf"/>
</dbReference>
<evidence type="ECO:0000256" key="2">
    <source>
        <dbReference type="ARBA" id="ARBA00022670"/>
    </source>
</evidence>
<comment type="caution">
    <text evidence="9">Lacks conserved residue(s) required for the propagation of feature annotation.</text>
</comment>
<dbReference type="GO" id="GO:0008270">
    <property type="term" value="F:zinc ion binding"/>
    <property type="evidence" value="ECO:0007669"/>
    <property type="project" value="UniProtKB-UniRule"/>
</dbReference>
<dbReference type="PROSITE" id="PS50026">
    <property type="entry name" value="EGF_3"/>
    <property type="match status" value="1"/>
</dbReference>
<keyword evidence="1 9" id="KW-0245">EGF-like domain</keyword>
<keyword evidence="5 10" id="KW-0862">Zinc</keyword>
<dbReference type="EMBL" id="JAKKPZ010000003">
    <property type="protein sequence ID" value="KAI1723407.1"/>
    <property type="molecule type" value="Genomic_DNA"/>
</dbReference>
<evidence type="ECO:0000256" key="3">
    <source>
        <dbReference type="ARBA" id="ARBA00022723"/>
    </source>
</evidence>
<feature type="domain" description="CUB" evidence="13">
    <location>
        <begin position="309"/>
        <end position="420"/>
    </location>
</feature>
<dbReference type="InterPro" id="IPR006026">
    <property type="entry name" value="Peptidase_Metallo"/>
</dbReference>
<name>A0AAD4NF91_9BILA</name>
<proteinExistence type="predicted"/>
<dbReference type="PANTHER" id="PTHR10127:SF831">
    <property type="entry name" value="ZINC METALLOPROTEINASE NAS-37"/>
    <property type="match status" value="1"/>
</dbReference>
<evidence type="ECO:0000256" key="6">
    <source>
        <dbReference type="ARBA" id="ARBA00023049"/>
    </source>
</evidence>
<dbReference type="Pfam" id="PF01400">
    <property type="entry name" value="Astacin"/>
    <property type="match status" value="1"/>
</dbReference>
<dbReference type="InterPro" id="IPR000742">
    <property type="entry name" value="EGF"/>
</dbReference>
<feature type="domain" description="EGF-like" evidence="14">
    <location>
        <begin position="259"/>
        <end position="299"/>
    </location>
</feature>
<keyword evidence="17" id="KW-1185">Reference proteome</keyword>
<dbReference type="SUPFAM" id="SSF49854">
    <property type="entry name" value="Spermadhesin, CUB domain"/>
    <property type="match status" value="1"/>
</dbReference>
<feature type="domain" description="Peptidase M12A" evidence="15">
    <location>
        <begin position="75"/>
        <end position="264"/>
    </location>
</feature>
<gene>
    <name evidence="16" type="ORF">DdX_03566</name>
</gene>
<evidence type="ECO:0000313" key="17">
    <source>
        <dbReference type="Proteomes" id="UP001201812"/>
    </source>
</evidence>
<organism evidence="16 17">
    <name type="scientific">Ditylenchus destructor</name>
    <dbReference type="NCBI Taxonomy" id="166010"/>
    <lineage>
        <taxon>Eukaryota</taxon>
        <taxon>Metazoa</taxon>
        <taxon>Ecdysozoa</taxon>
        <taxon>Nematoda</taxon>
        <taxon>Chromadorea</taxon>
        <taxon>Rhabditida</taxon>
        <taxon>Tylenchina</taxon>
        <taxon>Tylenchomorpha</taxon>
        <taxon>Sphaerularioidea</taxon>
        <taxon>Anguinidae</taxon>
        <taxon>Anguininae</taxon>
        <taxon>Ditylenchus</taxon>
    </lineage>
</organism>
<evidence type="ECO:0000256" key="5">
    <source>
        <dbReference type="ARBA" id="ARBA00022833"/>
    </source>
</evidence>
<dbReference type="SUPFAM" id="SSF82895">
    <property type="entry name" value="TSP-1 type 1 repeat"/>
    <property type="match status" value="1"/>
</dbReference>
<comment type="caution">
    <text evidence="16">The sequence shown here is derived from an EMBL/GenBank/DDBJ whole genome shotgun (WGS) entry which is preliminary data.</text>
</comment>
<dbReference type="InterPro" id="IPR001506">
    <property type="entry name" value="Peptidase_M12A"/>
</dbReference>
<feature type="binding site" evidence="10">
    <location>
        <position position="164"/>
    </location>
    <ligand>
        <name>Zn(2+)</name>
        <dbReference type="ChEBI" id="CHEBI:29105"/>
        <note>catalytic</note>
    </ligand>
</feature>
<feature type="binding site" evidence="10">
    <location>
        <position position="160"/>
    </location>
    <ligand>
        <name>Zn(2+)</name>
        <dbReference type="ChEBI" id="CHEBI:29105"/>
        <note>catalytic</note>
    </ligand>
</feature>
<keyword evidence="4 10" id="KW-0378">Hydrolase</keyword>
<dbReference type="InterPro" id="IPR036383">
    <property type="entry name" value="TSP1_rpt_sf"/>
</dbReference>
<feature type="binding site" evidence="10">
    <location>
        <position position="170"/>
    </location>
    <ligand>
        <name>Zn(2+)</name>
        <dbReference type="ChEBI" id="CHEBI:29105"/>
        <note>catalytic</note>
    </ligand>
</feature>
<dbReference type="PROSITE" id="PS50092">
    <property type="entry name" value="TSP1"/>
    <property type="match status" value="1"/>
</dbReference>
<dbReference type="CDD" id="cd00041">
    <property type="entry name" value="CUB"/>
    <property type="match status" value="1"/>
</dbReference>
<dbReference type="EC" id="3.4.24.-" evidence="11"/>
<evidence type="ECO:0000256" key="12">
    <source>
        <dbReference type="SAM" id="MobiDB-lite"/>
    </source>
</evidence>
<evidence type="ECO:0000313" key="16">
    <source>
        <dbReference type="EMBL" id="KAI1723407.1"/>
    </source>
</evidence>
<dbReference type="Gene3D" id="2.60.120.290">
    <property type="entry name" value="Spermadhesin, CUB domain"/>
    <property type="match status" value="1"/>
</dbReference>
<dbReference type="SMART" id="SM00042">
    <property type="entry name" value="CUB"/>
    <property type="match status" value="1"/>
</dbReference>
<dbReference type="PROSITE" id="PS01186">
    <property type="entry name" value="EGF_2"/>
    <property type="match status" value="1"/>
</dbReference>
<evidence type="ECO:0000256" key="10">
    <source>
        <dbReference type="PROSITE-ProRule" id="PRU01211"/>
    </source>
</evidence>
<protein>
    <recommendedName>
        <fullName evidence="11">Metalloendopeptidase</fullName>
        <ecNumber evidence="11">3.4.24.-</ecNumber>
    </recommendedName>
</protein>
<evidence type="ECO:0000259" key="14">
    <source>
        <dbReference type="PROSITE" id="PS50026"/>
    </source>
</evidence>
<sequence>MVCVRSCVLKADIGDGDEIVEVRRLLDEIKVAAIEKHGAFYDPMEVARTKPRAKPFTDGTEASVNWELTDQLFENDILLTLPQAKHILDEVKSSDWKNLIRSGLRHVESHTCIRFTESSSSQDYLQYIRGSGCWSSVGRTGGRQQVSIGYGCDALGIVAHETLHALGLWHEQSRTDRDTYININFDEIYPGTQSNFEKRTPSTSDNMGQPYDLGSVMHYGSKAFAIDYNAYSVITRDSAYQQTIGQRAGISFKDAKMINLRYCSKVCTQKLACQNGGYTDPNNCNRCKCPDGYGGTHCQQIPQSNVAACRGGEYTADTKSYYITSPQVTSRASCYYRIKAPANQRIELTVNKINFPCKDACESYVELKYKLDKIATGARLCCSVPKSPIISESNEVLMILKGEDNIPNGYEGFRITYRLVGAPTTTRSTTYAPGESTESSTSEATTTTTPVSTTPKPDPTPAPSPSGSRPEWSDWAAWSECTANCGGCGERKRLRACYGGDRKCSGLPYEISKCGTQPCPVPAGKINSTLERFLIMTKLIPMILPNPTHPQSVICLIHQKMRAHCGESGEVCDKNDPQTSSCLIQKYIVKDDSHTIVPHLVSPYPWTGNRLFEELMPWSWMTKMIDNIKNAAPAFTRLRDNVNLMQNGGGRPLPVLWYAGEGDCWLVSVAGW</sequence>
<dbReference type="GO" id="GO:0006508">
    <property type="term" value="P:proteolysis"/>
    <property type="evidence" value="ECO:0007669"/>
    <property type="project" value="UniProtKB-KW"/>
</dbReference>
<evidence type="ECO:0000256" key="9">
    <source>
        <dbReference type="PROSITE-ProRule" id="PRU00076"/>
    </source>
</evidence>
<dbReference type="Gene3D" id="3.40.390.10">
    <property type="entry name" value="Collagenase (Catalytic Domain)"/>
    <property type="match status" value="1"/>
</dbReference>
<feature type="compositionally biased region" description="Low complexity" evidence="12">
    <location>
        <begin position="435"/>
        <end position="455"/>
    </location>
</feature>
<dbReference type="Pfam" id="PF00431">
    <property type="entry name" value="CUB"/>
    <property type="match status" value="1"/>
</dbReference>
<dbReference type="GO" id="GO:0018996">
    <property type="term" value="P:molting cycle, collagen and cuticulin-based cuticle"/>
    <property type="evidence" value="ECO:0007669"/>
    <property type="project" value="UniProtKB-ARBA"/>
</dbReference>
<dbReference type="PROSITE" id="PS00022">
    <property type="entry name" value="EGF_1"/>
    <property type="match status" value="1"/>
</dbReference>
<dbReference type="SUPFAM" id="SSF55486">
    <property type="entry name" value="Metalloproteases ('zincins'), catalytic domain"/>
    <property type="match status" value="1"/>
</dbReference>
<accession>A0AAD4NF91</accession>
<keyword evidence="2 10" id="KW-0645">Protease</keyword>
<evidence type="ECO:0000256" key="4">
    <source>
        <dbReference type="ARBA" id="ARBA00022801"/>
    </source>
</evidence>
<feature type="disulfide bond" evidence="9">
    <location>
        <begin position="263"/>
        <end position="273"/>
    </location>
</feature>
<dbReference type="Gene3D" id="2.20.100.10">
    <property type="entry name" value="Thrombospondin type-1 (TSP1) repeat"/>
    <property type="match status" value="1"/>
</dbReference>
<dbReference type="SMART" id="SM00209">
    <property type="entry name" value="TSP1"/>
    <property type="match status" value="1"/>
</dbReference>
<keyword evidence="8" id="KW-0325">Glycoprotein</keyword>
<reference evidence="16" key="1">
    <citation type="submission" date="2022-01" db="EMBL/GenBank/DDBJ databases">
        <title>Genome Sequence Resource for Two Populations of Ditylenchus destructor, the Migratory Endoparasitic Phytonematode.</title>
        <authorList>
            <person name="Zhang H."/>
            <person name="Lin R."/>
            <person name="Xie B."/>
        </authorList>
    </citation>
    <scope>NUCLEOTIDE SEQUENCE</scope>
    <source>
        <strain evidence="16">BazhouSP</strain>
    </source>
</reference>
<dbReference type="InterPro" id="IPR000884">
    <property type="entry name" value="TSP1_rpt"/>
</dbReference>
<evidence type="ECO:0000259" key="13">
    <source>
        <dbReference type="PROSITE" id="PS01180"/>
    </source>
</evidence>
<evidence type="ECO:0000256" key="1">
    <source>
        <dbReference type="ARBA" id="ARBA00022536"/>
    </source>
</evidence>
<dbReference type="InterPro" id="IPR000859">
    <property type="entry name" value="CUB_dom"/>
</dbReference>
<dbReference type="InterPro" id="IPR035914">
    <property type="entry name" value="Sperma_CUB_dom_sf"/>
</dbReference>
<dbReference type="AlphaFoldDB" id="A0AAD4NF91"/>
<evidence type="ECO:0000256" key="11">
    <source>
        <dbReference type="RuleBase" id="RU361183"/>
    </source>
</evidence>
<dbReference type="FunFam" id="3.40.390.10:FF:000028">
    <property type="entry name" value="Zinc metalloproteinase"/>
    <property type="match status" value="1"/>
</dbReference>
<feature type="active site" evidence="10">
    <location>
        <position position="161"/>
    </location>
</feature>
<dbReference type="GO" id="GO:0004222">
    <property type="term" value="F:metalloendopeptidase activity"/>
    <property type="evidence" value="ECO:0007669"/>
    <property type="project" value="UniProtKB-UniRule"/>
</dbReference>
<dbReference type="PROSITE" id="PS01180">
    <property type="entry name" value="CUB"/>
    <property type="match status" value="1"/>
</dbReference>
<keyword evidence="7 9" id="KW-1015">Disulfide bond</keyword>
<dbReference type="InterPro" id="IPR034035">
    <property type="entry name" value="Astacin-like_dom"/>
</dbReference>
<evidence type="ECO:0000259" key="15">
    <source>
        <dbReference type="PROSITE" id="PS51864"/>
    </source>
</evidence>